<comment type="caution">
    <text evidence="2">The sequence shown here is derived from an EMBL/GenBank/DDBJ whole genome shotgun (WGS) entry which is preliminary data.</text>
</comment>
<feature type="compositionally biased region" description="Basic and acidic residues" evidence="1">
    <location>
        <begin position="346"/>
        <end position="356"/>
    </location>
</feature>
<keyword evidence="3" id="KW-1185">Reference proteome</keyword>
<gene>
    <name evidence="2" type="ORF">GOMPHAMPRED_001280</name>
</gene>
<evidence type="ECO:0000313" key="3">
    <source>
        <dbReference type="Proteomes" id="UP000664169"/>
    </source>
</evidence>
<dbReference type="AlphaFoldDB" id="A0A8H3F5M4"/>
<protein>
    <submittedName>
        <fullName evidence="2">Uncharacterized protein</fullName>
    </submittedName>
</protein>
<proteinExistence type="predicted"/>
<name>A0A8H3F5M4_9LECA</name>
<dbReference type="OrthoDB" id="3533623at2759"/>
<feature type="region of interest" description="Disordered" evidence="1">
    <location>
        <begin position="381"/>
        <end position="419"/>
    </location>
</feature>
<feature type="compositionally biased region" description="Polar residues" evidence="1">
    <location>
        <begin position="242"/>
        <end position="254"/>
    </location>
</feature>
<sequence>MAISYTTDQPVRIERMNKRPMPSTAFIMDFVRMCFTEDLCEVDFTQSLTAMGYLQALEEKRRKEFFAATQRLNIDLEALERDRAAFRDSNPEIYEWFCIMESKGKRIESLYTQVYVGLRRWTLINEMRLTPFSKHNCISMLNILYPPTYADLPTSQLTQNTLNAQRNAYFRYIQAVEKSGKDVLINLEQASRRSGEANGWSVVRDIVDVYLVKTSSYIEECRTVKNAKEFVIVNKEKRTDSGVSLSSTASNFSTADRKPQAVLRTTPVIRPSTSAGRPITPLEKPESTTTTPIERKDSKFERFARRLKSRSADNRSQSPPQLEKQPSFVNERPATLRKMKSTSVLRDGRHSRDNSSDRSMLPQFTIDDAQRERLIRQAQQDKANNLVKRRPSPNPNPYTYQSKTRDTHLAVPEETSPTSCRITRLDQDPYQDPYRLPTLALPSLRV</sequence>
<dbReference type="Proteomes" id="UP000664169">
    <property type="component" value="Unassembled WGS sequence"/>
</dbReference>
<organism evidence="2 3">
    <name type="scientific">Gomphillus americanus</name>
    <dbReference type="NCBI Taxonomy" id="1940652"/>
    <lineage>
        <taxon>Eukaryota</taxon>
        <taxon>Fungi</taxon>
        <taxon>Dikarya</taxon>
        <taxon>Ascomycota</taxon>
        <taxon>Pezizomycotina</taxon>
        <taxon>Lecanoromycetes</taxon>
        <taxon>OSLEUM clade</taxon>
        <taxon>Ostropomycetidae</taxon>
        <taxon>Ostropales</taxon>
        <taxon>Graphidaceae</taxon>
        <taxon>Gomphilloideae</taxon>
        <taxon>Gomphillus</taxon>
    </lineage>
</organism>
<feature type="compositionally biased region" description="Basic and acidic residues" evidence="1">
    <location>
        <begin position="293"/>
        <end position="304"/>
    </location>
</feature>
<feature type="region of interest" description="Disordered" evidence="1">
    <location>
        <begin position="242"/>
        <end position="363"/>
    </location>
</feature>
<evidence type="ECO:0000313" key="2">
    <source>
        <dbReference type="EMBL" id="CAF9917489.1"/>
    </source>
</evidence>
<evidence type="ECO:0000256" key="1">
    <source>
        <dbReference type="SAM" id="MobiDB-lite"/>
    </source>
</evidence>
<accession>A0A8H3F5M4</accession>
<dbReference type="EMBL" id="CAJPDQ010000012">
    <property type="protein sequence ID" value="CAF9917489.1"/>
    <property type="molecule type" value="Genomic_DNA"/>
</dbReference>
<reference evidence="2" key="1">
    <citation type="submission" date="2021-03" db="EMBL/GenBank/DDBJ databases">
        <authorList>
            <person name="Tagirdzhanova G."/>
        </authorList>
    </citation>
    <scope>NUCLEOTIDE SEQUENCE</scope>
</reference>